<feature type="region of interest" description="Disordered" evidence="1">
    <location>
        <begin position="157"/>
        <end position="177"/>
    </location>
</feature>
<feature type="compositionally biased region" description="Low complexity" evidence="1">
    <location>
        <begin position="11"/>
        <end position="23"/>
    </location>
</feature>
<dbReference type="AlphaFoldDB" id="A0A7J7QWS5"/>
<organism evidence="2 3">
    <name type="scientific">Myotis myotis</name>
    <name type="common">Greater mouse-eared bat</name>
    <name type="synonym">Vespertilio myotis</name>
    <dbReference type="NCBI Taxonomy" id="51298"/>
    <lineage>
        <taxon>Eukaryota</taxon>
        <taxon>Metazoa</taxon>
        <taxon>Chordata</taxon>
        <taxon>Craniata</taxon>
        <taxon>Vertebrata</taxon>
        <taxon>Euteleostomi</taxon>
        <taxon>Mammalia</taxon>
        <taxon>Eutheria</taxon>
        <taxon>Laurasiatheria</taxon>
        <taxon>Chiroptera</taxon>
        <taxon>Yangochiroptera</taxon>
        <taxon>Vespertilionidae</taxon>
        <taxon>Myotis</taxon>
    </lineage>
</organism>
<reference evidence="2 3" key="1">
    <citation type="journal article" date="2020" name="Nature">
        <title>Six reference-quality genomes reveal evolution of bat adaptations.</title>
        <authorList>
            <person name="Jebb D."/>
            <person name="Huang Z."/>
            <person name="Pippel M."/>
            <person name="Hughes G.M."/>
            <person name="Lavrichenko K."/>
            <person name="Devanna P."/>
            <person name="Winkler S."/>
            <person name="Jermiin L.S."/>
            <person name="Skirmuntt E.C."/>
            <person name="Katzourakis A."/>
            <person name="Burkitt-Gray L."/>
            <person name="Ray D.A."/>
            <person name="Sullivan K.A.M."/>
            <person name="Roscito J.G."/>
            <person name="Kirilenko B.M."/>
            <person name="Davalos L.M."/>
            <person name="Corthals A.P."/>
            <person name="Power M.L."/>
            <person name="Jones G."/>
            <person name="Ransome R.D."/>
            <person name="Dechmann D.K.N."/>
            <person name="Locatelli A.G."/>
            <person name="Puechmaille S.J."/>
            <person name="Fedrigo O."/>
            <person name="Jarvis E.D."/>
            <person name="Hiller M."/>
            <person name="Vernes S.C."/>
            <person name="Myers E.W."/>
            <person name="Teeling E.C."/>
        </authorList>
    </citation>
    <scope>NUCLEOTIDE SEQUENCE [LARGE SCALE GENOMIC DNA]</scope>
    <source>
        <strain evidence="2">MMyoMyo1</strain>
        <tissue evidence="2">Flight muscle</tissue>
    </source>
</reference>
<evidence type="ECO:0000313" key="3">
    <source>
        <dbReference type="Proteomes" id="UP000527355"/>
    </source>
</evidence>
<accession>A0A7J7QWS5</accession>
<name>A0A7J7QWS5_MYOMY</name>
<evidence type="ECO:0000313" key="2">
    <source>
        <dbReference type="EMBL" id="KAF6268340.1"/>
    </source>
</evidence>
<sequence length="177" mass="19393">MRPARRERTEAGSASRWAARPRAAGPLRKRSGCRCASQISAETPVCVRVYVRMCTCVCVHACVHVLTCVCLYACARMCVCVNRRACTYVSVRTHVHVYECMHVHMCAYMPAHAHSSVCRPRSCCFLPKETVDGGFMKNGSYCTFRKGVLTAHAPDPSDVPPAAGGPPACGPRPGFWE</sequence>
<dbReference type="EMBL" id="JABWUV010000047">
    <property type="protein sequence ID" value="KAF6268340.1"/>
    <property type="molecule type" value="Genomic_DNA"/>
</dbReference>
<proteinExistence type="predicted"/>
<feature type="region of interest" description="Disordered" evidence="1">
    <location>
        <begin position="1"/>
        <end position="23"/>
    </location>
</feature>
<protein>
    <submittedName>
        <fullName evidence="2">Uncharacterized protein</fullName>
    </submittedName>
</protein>
<comment type="caution">
    <text evidence="2">The sequence shown here is derived from an EMBL/GenBank/DDBJ whole genome shotgun (WGS) entry which is preliminary data.</text>
</comment>
<feature type="compositionally biased region" description="Basic and acidic residues" evidence="1">
    <location>
        <begin position="1"/>
        <end position="10"/>
    </location>
</feature>
<dbReference type="Proteomes" id="UP000527355">
    <property type="component" value="Unassembled WGS sequence"/>
</dbReference>
<evidence type="ECO:0000256" key="1">
    <source>
        <dbReference type="SAM" id="MobiDB-lite"/>
    </source>
</evidence>
<keyword evidence="3" id="KW-1185">Reference proteome</keyword>
<gene>
    <name evidence="2" type="ORF">mMyoMyo1_011276</name>
</gene>